<evidence type="ECO:0000313" key="5">
    <source>
        <dbReference type="Proteomes" id="UP000009235"/>
    </source>
</evidence>
<proteinExistence type="predicted"/>
<evidence type="ECO:0000256" key="2">
    <source>
        <dbReference type="PROSITE-ProRule" id="PRU00335"/>
    </source>
</evidence>
<dbReference type="InterPro" id="IPR050109">
    <property type="entry name" value="HTH-type_TetR-like_transc_reg"/>
</dbReference>
<dbReference type="PANTHER" id="PTHR30055">
    <property type="entry name" value="HTH-TYPE TRANSCRIPTIONAL REGULATOR RUTR"/>
    <property type="match status" value="1"/>
</dbReference>
<dbReference type="Pfam" id="PF00440">
    <property type="entry name" value="TetR_N"/>
    <property type="match status" value="1"/>
</dbReference>
<dbReference type="Gene3D" id="1.10.357.10">
    <property type="entry name" value="Tetracycline Repressor, domain 2"/>
    <property type="match status" value="1"/>
</dbReference>
<organism evidence="4 5">
    <name type="scientific">Hoyosella subflava (strain DSM 45089 / JCM 17490 / NBRC 109087 / DQS3-9A1)</name>
    <name type="common">Amycolicicoccus subflavus</name>
    <dbReference type="NCBI Taxonomy" id="443218"/>
    <lineage>
        <taxon>Bacteria</taxon>
        <taxon>Bacillati</taxon>
        <taxon>Actinomycetota</taxon>
        <taxon>Actinomycetes</taxon>
        <taxon>Mycobacteriales</taxon>
        <taxon>Hoyosellaceae</taxon>
        <taxon>Hoyosella</taxon>
    </lineage>
</organism>
<keyword evidence="5" id="KW-1185">Reference proteome</keyword>
<dbReference type="Proteomes" id="UP000009235">
    <property type="component" value="Chromosome"/>
</dbReference>
<accession>F6ERP7</accession>
<dbReference type="PROSITE" id="PS01081">
    <property type="entry name" value="HTH_TETR_1"/>
    <property type="match status" value="1"/>
</dbReference>
<dbReference type="GO" id="GO:0000976">
    <property type="term" value="F:transcription cis-regulatory region binding"/>
    <property type="evidence" value="ECO:0007669"/>
    <property type="project" value="TreeGrafter"/>
</dbReference>
<evidence type="ECO:0000259" key="3">
    <source>
        <dbReference type="PROSITE" id="PS50977"/>
    </source>
</evidence>
<dbReference type="PRINTS" id="PR00455">
    <property type="entry name" value="HTHTETR"/>
</dbReference>
<evidence type="ECO:0000256" key="1">
    <source>
        <dbReference type="ARBA" id="ARBA00023125"/>
    </source>
</evidence>
<dbReference type="eggNOG" id="COG1309">
    <property type="taxonomic scope" value="Bacteria"/>
</dbReference>
<dbReference type="PANTHER" id="PTHR30055:SF153">
    <property type="entry name" value="HTH-TYPE TRANSCRIPTIONAL REPRESSOR RV3405C"/>
    <property type="match status" value="1"/>
</dbReference>
<keyword evidence="1 2" id="KW-0238">DNA-binding</keyword>
<feature type="domain" description="HTH tetR-type" evidence="3">
    <location>
        <begin position="17"/>
        <end position="77"/>
    </location>
</feature>
<reference evidence="4 5" key="1">
    <citation type="journal article" date="2011" name="J. Bacteriol.">
        <title>Complete genome sequence of Amycolicicoccus subflavus DQS3-9A1T, an actinomycete isolated from crude oil-polluted soil.</title>
        <authorList>
            <person name="Cai M."/>
            <person name="Chen W.M."/>
            <person name="Nie Y."/>
            <person name="Chi C.Q."/>
            <person name="Wang Y.N."/>
            <person name="Tang Y.Q."/>
            <person name="Li G.Y."/>
            <person name="Wu X.L."/>
        </authorList>
    </citation>
    <scope>NUCLEOTIDE SEQUENCE [LARGE SCALE GENOMIC DNA]</scope>
    <source>
        <strain evidence="5">DSM 45089 / DQS3-9A1</strain>
    </source>
</reference>
<dbReference type="InterPro" id="IPR001647">
    <property type="entry name" value="HTH_TetR"/>
</dbReference>
<dbReference type="SUPFAM" id="SSF46689">
    <property type="entry name" value="Homeodomain-like"/>
    <property type="match status" value="1"/>
</dbReference>
<dbReference type="EMBL" id="CP002786">
    <property type="protein sequence ID" value="AEF39624.1"/>
    <property type="molecule type" value="Genomic_DNA"/>
</dbReference>
<gene>
    <name evidence="4" type="ordered locus">AS9A_1172</name>
</gene>
<evidence type="ECO:0000313" key="4">
    <source>
        <dbReference type="EMBL" id="AEF39624.1"/>
    </source>
</evidence>
<protein>
    <submittedName>
        <fullName evidence="4">Transcriptional regulator, TetR family</fullName>
    </submittedName>
</protein>
<dbReference type="OrthoDB" id="6077212at2"/>
<dbReference type="KEGG" id="asd:AS9A_1172"/>
<dbReference type="AlphaFoldDB" id="F6ERP7"/>
<dbReference type="GO" id="GO:0003700">
    <property type="term" value="F:DNA-binding transcription factor activity"/>
    <property type="evidence" value="ECO:0007669"/>
    <property type="project" value="TreeGrafter"/>
</dbReference>
<dbReference type="PROSITE" id="PS50977">
    <property type="entry name" value="HTH_TETR_2"/>
    <property type="match status" value="1"/>
</dbReference>
<dbReference type="STRING" id="443218.AS9A_1172"/>
<dbReference type="RefSeq" id="WP_013805973.1">
    <property type="nucleotide sequence ID" value="NC_015564.1"/>
</dbReference>
<name>F6ERP7_HOYSD</name>
<dbReference type="InterPro" id="IPR009057">
    <property type="entry name" value="Homeodomain-like_sf"/>
</dbReference>
<sequence length="211" mass="22651">MPDTTVSGAQSASDTSEEVTSKILAAAQHEFELVGIQRSSVGVIARRAGIARATVYRRFPGKDTLVQAVAAREVLAVLARIAASVAEATDTGEAIVHLTVAGARELRSNALLNRLLTTEPEALYNYAANNGGSVLAVTRRFVVEYLESLGNPEQLRPSTELAIAAELMIRIATTQLLIPDGVIPLHDDDEVGEFARRYFVPLILPETTEAK</sequence>
<feature type="DNA-binding region" description="H-T-H motif" evidence="2">
    <location>
        <begin position="40"/>
        <end position="59"/>
    </location>
</feature>
<dbReference type="HOGENOM" id="CLU_069356_39_1_11"/>
<dbReference type="InterPro" id="IPR023772">
    <property type="entry name" value="DNA-bd_HTH_TetR-type_CS"/>
</dbReference>